<evidence type="ECO:0000313" key="2">
    <source>
        <dbReference type="Proteomes" id="UP000239089"/>
    </source>
</evidence>
<dbReference type="Pfam" id="PF13242">
    <property type="entry name" value="Hydrolase_like"/>
    <property type="match status" value="1"/>
</dbReference>
<evidence type="ECO:0000313" key="1">
    <source>
        <dbReference type="EMBL" id="PPQ29858.1"/>
    </source>
</evidence>
<dbReference type="GO" id="GO:0005737">
    <property type="term" value="C:cytoplasm"/>
    <property type="evidence" value="ECO:0007669"/>
    <property type="project" value="TreeGrafter"/>
</dbReference>
<dbReference type="InterPro" id="IPR006357">
    <property type="entry name" value="HAD-SF_hydro_IIA"/>
</dbReference>
<protein>
    <recommendedName>
        <fullName evidence="3">TIGR01459 family HAD-type hydrolase</fullName>
    </recommendedName>
</protein>
<reference evidence="1 2" key="1">
    <citation type="journal article" date="2018" name="Arch. Microbiol.">
        <title>New insights into the metabolic potential of the phototrophic purple bacterium Rhodopila globiformis DSM 161(T) from its draft genome sequence and evidence for a vanadium-dependent nitrogenase.</title>
        <authorList>
            <person name="Imhoff J.F."/>
            <person name="Rahn T."/>
            <person name="Kunzel S."/>
            <person name="Neulinger S.C."/>
        </authorList>
    </citation>
    <scope>NUCLEOTIDE SEQUENCE [LARGE SCALE GENOMIC DNA]</scope>
    <source>
        <strain evidence="1 2">DSM 16996</strain>
    </source>
</reference>
<dbReference type="Proteomes" id="UP000239089">
    <property type="component" value="Unassembled WGS sequence"/>
</dbReference>
<keyword evidence="2" id="KW-1185">Reference proteome</keyword>
<dbReference type="RefSeq" id="WP_104508567.1">
    <property type="nucleotide sequence ID" value="NZ_JACIGC010000003.1"/>
</dbReference>
<name>A0A2S6N5I4_9HYPH</name>
<dbReference type="InterPro" id="IPR006356">
    <property type="entry name" value="HAD-SF_hydro_IIA_hyp3"/>
</dbReference>
<accession>A0A2S6N5I4</accession>
<dbReference type="InterPro" id="IPR036412">
    <property type="entry name" value="HAD-like_sf"/>
</dbReference>
<dbReference type="GO" id="GO:0016791">
    <property type="term" value="F:phosphatase activity"/>
    <property type="evidence" value="ECO:0007669"/>
    <property type="project" value="TreeGrafter"/>
</dbReference>
<dbReference type="OrthoDB" id="9791073at2"/>
<dbReference type="Gene3D" id="3.40.50.1000">
    <property type="entry name" value="HAD superfamily/HAD-like"/>
    <property type="match status" value="2"/>
</dbReference>
<dbReference type="InterPro" id="IPR023214">
    <property type="entry name" value="HAD_sf"/>
</dbReference>
<sequence>MTDRRPTDTPPSPATGLAGLSAIAERYDAILCDIWGVLHDGAKAFPAAAQALRALRKTGKAVALVTNAPRPDYEVAAQLTELGVAPDCYDAIATSGDVSARAIASRLPSKPFQIGPDRDLPLYDAASRMAGVEIRPVALDEAGFVVCTGLVEDTVETPADYEAVLNACRAKDLPMVCANPDLVVYRGNQLVYCAGALAERYEQLGGAVEQSGKPYAPIYRAALAMLEKAHGVSLDPARVLAIGDAMHTDIAGAQNMGMDCVWITTGIHREDFHGRDGALDAEALKQFFADQDRPPTFYMGRLAW</sequence>
<dbReference type="NCBIfam" id="TIGR01460">
    <property type="entry name" value="HAD-SF-IIA"/>
    <property type="match status" value="1"/>
</dbReference>
<organism evidence="1 2">
    <name type="scientific">Rhodoblastus sphagnicola</name>
    <dbReference type="NCBI Taxonomy" id="333368"/>
    <lineage>
        <taxon>Bacteria</taxon>
        <taxon>Pseudomonadati</taxon>
        <taxon>Pseudomonadota</taxon>
        <taxon>Alphaproteobacteria</taxon>
        <taxon>Hyphomicrobiales</taxon>
        <taxon>Rhodoblastaceae</taxon>
        <taxon>Rhodoblastus</taxon>
    </lineage>
</organism>
<dbReference type="CDD" id="cd07525">
    <property type="entry name" value="HAD_like"/>
    <property type="match status" value="1"/>
</dbReference>
<comment type="caution">
    <text evidence="1">The sequence shown here is derived from an EMBL/GenBank/DDBJ whole genome shotgun (WGS) entry which is preliminary data.</text>
</comment>
<dbReference type="SUPFAM" id="SSF56784">
    <property type="entry name" value="HAD-like"/>
    <property type="match status" value="1"/>
</dbReference>
<dbReference type="AlphaFoldDB" id="A0A2S6N5I4"/>
<dbReference type="EMBL" id="NHSJ01000087">
    <property type="protein sequence ID" value="PPQ29858.1"/>
    <property type="molecule type" value="Genomic_DNA"/>
</dbReference>
<dbReference type="PANTHER" id="PTHR19288">
    <property type="entry name" value="4-NITROPHENYLPHOSPHATASE-RELATED"/>
    <property type="match status" value="1"/>
</dbReference>
<dbReference type="Pfam" id="PF13344">
    <property type="entry name" value="Hydrolase_6"/>
    <property type="match status" value="1"/>
</dbReference>
<proteinExistence type="predicted"/>
<dbReference type="NCBIfam" id="TIGR01459">
    <property type="entry name" value="HAD-SF-IIA-hyp4"/>
    <property type="match status" value="1"/>
</dbReference>
<evidence type="ECO:0008006" key="3">
    <source>
        <dbReference type="Google" id="ProtNLM"/>
    </source>
</evidence>
<gene>
    <name evidence="1" type="ORF">CCR94_14570</name>
</gene>
<dbReference type="PANTHER" id="PTHR19288:SF90">
    <property type="entry name" value="OS08G0542600 PROTEIN"/>
    <property type="match status" value="1"/>
</dbReference>